<dbReference type="EMBL" id="PICB01002802">
    <property type="protein sequence ID" value="PLP37815.1"/>
    <property type="molecule type" value="Genomic_DNA"/>
</dbReference>
<sequence length="225" mass="25366">LTLRPEGTAGCVRAGIEHGLLYNQEQRLWYVGPMFRHERPQKGRYRQFHQIGAEVFGLQGPDIDAELIMLTARWWRELGISEHVSLELNSIGSLEARANYRDALVAYLEQFTDKLDEDSKRRMYTNPLRVLDSKNPDVQALLNDAPALGDYLDEESKTHFAGLCALLDDAGIRYTVNQRLVRGLDYYNRTVFEWVTTSLGSQGTVCAGGRYDGLVEQLGGRATPG</sequence>
<dbReference type="PROSITE" id="PS50862">
    <property type="entry name" value="AA_TRNA_LIGASE_II"/>
    <property type="match status" value="1"/>
</dbReference>
<dbReference type="InterPro" id="IPR004516">
    <property type="entry name" value="HisRS/HisZ"/>
</dbReference>
<keyword evidence="7" id="KW-0067">ATP-binding</keyword>
<evidence type="ECO:0000313" key="13">
    <source>
        <dbReference type="Proteomes" id="UP000234473"/>
    </source>
</evidence>
<dbReference type="CDD" id="cd00773">
    <property type="entry name" value="HisRS-like_core"/>
    <property type="match status" value="1"/>
</dbReference>
<dbReference type="AlphaFoldDB" id="A0A2N5A4R8"/>
<dbReference type="PANTHER" id="PTHR43707">
    <property type="entry name" value="HISTIDYL-TRNA SYNTHETASE"/>
    <property type="match status" value="1"/>
</dbReference>
<evidence type="ECO:0000256" key="5">
    <source>
        <dbReference type="ARBA" id="ARBA00022598"/>
    </source>
</evidence>
<dbReference type="Proteomes" id="UP000234473">
    <property type="component" value="Unassembled WGS sequence"/>
</dbReference>
<name>A0A2N5A4R8_KLEVA</name>
<dbReference type="NCBIfam" id="TIGR00442">
    <property type="entry name" value="hisS"/>
    <property type="match status" value="1"/>
</dbReference>
<evidence type="ECO:0000259" key="11">
    <source>
        <dbReference type="PROSITE" id="PS50862"/>
    </source>
</evidence>
<dbReference type="InterPro" id="IPR045864">
    <property type="entry name" value="aa-tRNA-synth_II/BPL/LPL"/>
</dbReference>
<organism evidence="12 13">
    <name type="scientific">Klebsiella variicola</name>
    <dbReference type="NCBI Taxonomy" id="244366"/>
    <lineage>
        <taxon>Bacteria</taxon>
        <taxon>Pseudomonadati</taxon>
        <taxon>Pseudomonadota</taxon>
        <taxon>Gammaproteobacteria</taxon>
        <taxon>Enterobacterales</taxon>
        <taxon>Enterobacteriaceae</taxon>
        <taxon>Klebsiella/Raoultella group</taxon>
        <taxon>Klebsiella</taxon>
        <taxon>Klebsiella pneumoniae complex</taxon>
    </lineage>
</organism>
<comment type="similarity">
    <text evidence="1">Belongs to the class-II aminoacyl-tRNA synthetase family.</text>
</comment>
<comment type="subunit">
    <text evidence="2">Homodimer.</text>
</comment>
<evidence type="ECO:0000256" key="10">
    <source>
        <dbReference type="NCBIfam" id="TIGR00442"/>
    </source>
</evidence>
<keyword evidence="9" id="KW-0030">Aminoacyl-tRNA synthetase</keyword>
<dbReference type="InterPro" id="IPR041715">
    <property type="entry name" value="HisRS-like_core"/>
</dbReference>
<evidence type="ECO:0000256" key="1">
    <source>
        <dbReference type="ARBA" id="ARBA00008226"/>
    </source>
</evidence>
<evidence type="ECO:0000256" key="6">
    <source>
        <dbReference type="ARBA" id="ARBA00022741"/>
    </source>
</evidence>
<dbReference type="GO" id="GO:0004821">
    <property type="term" value="F:histidine-tRNA ligase activity"/>
    <property type="evidence" value="ECO:0007669"/>
    <property type="project" value="UniProtKB-UniRule"/>
</dbReference>
<keyword evidence="4" id="KW-0963">Cytoplasm</keyword>
<accession>A0A2N5A4R8</accession>
<evidence type="ECO:0000256" key="3">
    <source>
        <dbReference type="ARBA" id="ARBA00017399"/>
    </source>
</evidence>
<keyword evidence="8" id="KW-0648">Protein biosynthesis</keyword>
<protein>
    <recommendedName>
        <fullName evidence="3 10">Histidine--tRNA ligase</fullName>
        <ecNumber evidence="10">6.1.1.21</ecNumber>
    </recommendedName>
</protein>
<feature type="non-terminal residue" evidence="12">
    <location>
        <position position="1"/>
    </location>
</feature>
<proteinExistence type="inferred from homology"/>
<keyword evidence="5 12" id="KW-0436">Ligase</keyword>
<evidence type="ECO:0000313" key="12">
    <source>
        <dbReference type="EMBL" id="PLP37815.1"/>
    </source>
</evidence>
<evidence type="ECO:0000256" key="4">
    <source>
        <dbReference type="ARBA" id="ARBA00022490"/>
    </source>
</evidence>
<reference evidence="12 13" key="2">
    <citation type="submission" date="2018-01" db="EMBL/GenBank/DDBJ databases">
        <title>Genomic study of Klebsiella pneumoniae.</title>
        <authorList>
            <person name="Yang Y."/>
            <person name="Bicalho R."/>
        </authorList>
    </citation>
    <scope>NUCLEOTIDE SEQUENCE [LARGE SCALE GENOMIC DNA]</scope>
    <source>
        <strain evidence="12 13">A5</strain>
    </source>
</reference>
<evidence type="ECO:0000256" key="8">
    <source>
        <dbReference type="ARBA" id="ARBA00022917"/>
    </source>
</evidence>
<gene>
    <name evidence="12" type="primary">hisS</name>
    <name evidence="12" type="ORF">CWM98_34520</name>
</gene>
<evidence type="ECO:0000256" key="9">
    <source>
        <dbReference type="ARBA" id="ARBA00023146"/>
    </source>
</evidence>
<comment type="caution">
    <text evidence="12">The sequence shown here is derived from an EMBL/GenBank/DDBJ whole genome shotgun (WGS) entry which is preliminary data.</text>
</comment>
<dbReference type="GO" id="GO:0005524">
    <property type="term" value="F:ATP binding"/>
    <property type="evidence" value="ECO:0007669"/>
    <property type="project" value="InterPro"/>
</dbReference>
<evidence type="ECO:0000256" key="7">
    <source>
        <dbReference type="ARBA" id="ARBA00022840"/>
    </source>
</evidence>
<dbReference type="InterPro" id="IPR015807">
    <property type="entry name" value="His-tRNA-ligase"/>
</dbReference>
<dbReference type="Pfam" id="PF00587">
    <property type="entry name" value="tRNA-synt_2b"/>
    <property type="match status" value="1"/>
</dbReference>
<dbReference type="SUPFAM" id="SSF55681">
    <property type="entry name" value="Class II aaRS and biotin synthetases"/>
    <property type="match status" value="1"/>
</dbReference>
<dbReference type="EC" id="6.1.1.21" evidence="10"/>
<evidence type="ECO:0000256" key="2">
    <source>
        <dbReference type="ARBA" id="ARBA00011738"/>
    </source>
</evidence>
<dbReference type="InterPro" id="IPR006195">
    <property type="entry name" value="aa-tRNA-synth_II"/>
</dbReference>
<dbReference type="InterPro" id="IPR002314">
    <property type="entry name" value="aa-tRNA-synt_IIb"/>
</dbReference>
<reference evidence="12 13" key="1">
    <citation type="submission" date="2017-11" db="EMBL/GenBank/DDBJ databases">
        <authorList>
            <person name="Han C.G."/>
        </authorList>
    </citation>
    <scope>NUCLEOTIDE SEQUENCE [LARGE SCALE GENOMIC DNA]</scope>
    <source>
        <strain evidence="12 13">A5</strain>
    </source>
</reference>
<dbReference type="Gene3D" id="3.30.930.10">
    <property type="entry name" value="Bira Bifunctional Protein, Domain 2"/>
    <property type="match status" value="1"/>
</dbReference>
<dbReference type="GO" id="GO:0005737">
    <property type="term" value="C:cytoplasm"/>
    <property type="evidence" value="ECO:0007669"/>
    <property type="project" value="UniProtKB-UniRule"/>
</dbReference>
<dbReference type="GO" id="GO:0006427">
    <property type="term" value="P:histidyl-tRNA aminoacylation"/>
    <property type="evidence" value="ECO:0007669"/>
    <property type="project" value="UniProtKB-UniRule"/>
</dbReference>
<dbReference type="PANTHER" id="PTHR43707:SF1">
    <property type="entry name" value="HISTIDINE--TRNA LIGASE, MITOCHONDRIAL-RELATED"/>
    <property type="match status" value="1"/>
</dbReference>
<feature type="domain" description="Aminoacyl-transfer RNA synthetases class-II family profile" evidence="11">
    <location>
        <begin position="1"/>
        <end position="100"/>
    </location>
</feature>
<feature type="non-terminal residue" evidence="12">
    <location>
        <position position="225"/>
    </location>
</feature>
<keyword evidence="6" id="KW-0547">Nucleotide-binding</keyword>